<dbReference type="AlphaFoldDB" id="A2ELH3"/>
<evidence type="ECO:0000313" key="3">
    <source>
        <dbReference type="Proteomes" id="UP000001542"/>
    </source>
</evidence>
<dbReference type="EMBL" id="DS113422">
    <property type="protein sequence ID" value="EAY06500.1"/>
    <property type="molecule type" value="Genomic_DNA"/>
</dbReference>
<reference evidence="2" key="2">
    <citation type="journal article" date="2007" name="Science">
        <title>Draft genome sequence of the sexually transmitted pathogen Trichomonas vaginalis.</title>
        <authorList>
            <person name="Carlton J.M."/>
            <person name="Hirt R.P."/>
            <person name="Silva J.C."/>
            <person name="Delcher A.L."/>
            <person name="Schatz M."/>
            <person name="Zhao Q."/>
            <person name="Wortman J.R."/>
            <person name="Bidwell S.L."/>
            <person name="Alsmark U.C.M."/>
            <person name="Besteiro S."/>
            <person name="Sicheritz-Ponten T."/>
            <person name="Noel C.J."/>
            <person name="Dacks J.B."/>
            <person name="Foster P.G."/>
            <person name="Simillion C."/>
            <person name="Van de Peer Y."/>
            <person name="Miranda-Saavedra D."/>
            <person name="Barton G.J."/>
            <person name="Westrop G.D."/>
            <person name="Mueller S."/>
            <person name="Dessi D."/>
            <person name="Fiori P.L."/>
            <person name="Ren Q."/>
            <person name="Paulsen I."/>
            <person name="Zhang H."/>
            <person name="Bastida-Corcuera F.D."/>
            <person name="Simoes-Barbosa A."/>
            <person name="Brown M.T."/>
            <person name="Hayes R.D."/>
            <person name="Mukherjee M."/>
            <person name="Okumura C.Y."/>
            <person name="Schneider R."/>
            <person name="Smith A.J."/>
            <person name="Vanacova S."/>
            <person name="Villalvazo M."/>
            <person name="Haas B.J."/>
            <person name="Pertea M."/>
            <person name="Feldblyum T.V."/>
            <person name="Utterback T.R."/>
            <person name="Shu C.L."/>
            <person name="Osoegawa K."/>
            <person name="de Jong P.J."/>
            <person name="Hrdy I."/>
            <person name="Horvathova L."/>
            <person name="Zubacova Z."/>
            <person name="Dolezal P."/>
            <person name="Malik S.B."/>
            <person name="Logsdon J.M. Jr."/>
            <person name="Henze K."/>
            <person name="Gupta A."/>
            <person name="Wang C.C."/>
            <person name="Dunne R.L."/>
            <person name="Upcroft J.A."/>
            <person name="Upcroft P."/>
            <person name="White O."/>
            <person name="Salzberg S.L."/>
            <person name="Tang P."/>
            <person name="Chiu C.-H."/>
            <person name="Lee Y.-S."/>
            <person name="Embley T.M."/>
            <person name="Coombs G.H."/>
            <person name="Mottram J.C."/>
            <person name="Tachezy J."/>
            <person name="Fraser-Liggett C.M."/>
            <person name="Johnson P.J."/>
        </authorList>
    </citation>
    <scope>NUCLEOTIDE SEQUENCE [LARGE SCALE GENOMIC DNA]</scope>
    <source>
        <strain evidence="2">G3</strain>
    </source>
</reference>
<dbReference type="OrthoDB" id="10515258at2759"/>
<accession>A2ELH3</accession>
<dbReference type="RefSeq" id="XP_001318723.1">
    <property type="nucleotide sequence ID" value="XM_001318688.1"/>
</dbReference>
<keyword evidence="3" id="KW-1185">Reference proteome</keyword>
<sequence length="388" mass="45152">MDFDAYFQATEEAFAQEKEDMLMKLEKKHEYWKNASELDQKLIDRCKEMLYLKRMVGKGHLQILRTKEECLHMQLKNSQLRFHIRQLQKEIDRLIPFSHTQVPSTEYIMSLDRAVFKAPPHAKETEADEEHMKDIQRIHKLWENLCDQQAKVFAEETLHQQEDSEQWDKFTESVQMQNANAHKMIDKTLADILGRHLSLKSSNEDMVKSGEERANSLERKLNRLKKRVEKTMTSLNNKKGQDKILAQREANKLTKELKRRVQFMENVNQQMADEIQEDIGELQDDEDDLLDDIDELNKKISTYNLKNKELNDEGKQKLENFQAQLNALISAAAAIKDTPLQEQINIIGAVSTAVGAHGKAATAAERIKHKVAYLNKRLENQMADLQLI</sequence>
<evidence type="ECO:0000256" key="1">
    <source>
        <dbReference type="SAM" id="Coils"/>
    </source>
</evidence>
<dbReference type="InParanoid" id="A2ELH3"/>
<dbReference type="VEuPathDB" id="TrichDB:TVAG_257390"/>
<reference evidence="2" key="1">
    <citation type="submission" date="2006-10" db="EMBL/GenBank/DDBJ databases">
        <authorList>
            <person name="Amadeo P."/>
            <person name="Zhao Q."/>
            <person name="Wortman J."/>
            <person name="Fraser-Liggett C."/>
            <person name="Carlton J."/>
        </authorList>
    </citation>
    <scope>NUCLEOTIDE SEQUENCE</scope>
    <source>
        <strain evidence="2">G3</strain>
    </source>
</reference>
<name>A2ELH3_TRIV3</name>
<dbReference type="VEuPathDB" id="TrichDB:TVAGG3_0005180"/>
<gene>
    <name evidence="2" type="ORF">TVAG_257390</name>
</gene>
<proteinExistence type="predicted"/>
<protein>
    <submittedName>
        <fullName evidence="2">Uncharacterized protein</fullName>
    </submittedName>
</protein>
<dbReference type="Proteomes" id="UP000001542">
    <property type="component" value="Unassembled WGS sequence"/>
</dbReference>
<keyword evidence="1" id="KW-0175">Coiled coil</keyword>
<dbReference type="KEGG" id="tva:4764377"/>
<evidence type="ECO:0000313" key="2">
    <source>
        <dbReference type="EMBL" id="EAY06500.1"/>
    </source>
</evidence>
<organism evidence="2 3">
    <name type="scientific">Trichomonas vaginalis (strain ATCC PRA-98 / G3)</name>
    <dbReference type="NCBI Taxonomy" id="412133"/>
    <lineage>
        <taxon>Eukaryota</taxon>
        <taxon>Metamonada</taxon>
        <taxon>Parabasalia</taxon>
        <taxon>Trichomonadida</taxon>
        <taxon>Trichomonadidae</taxon>
        <taxon>Trichomonas</taxon>
    </lineage>
</organism>
<feature type="coiled-coil region" evidence="1">
    <location>
        <begin position="207"/>
        <end position="338"/>
    </location>
</feature>
<dbReference type="SMR" id="A2ELH3"/>